<accession>W0V047</accession>
<keyword evidence="3" id="KW-1185">Reference proteome</keyword>
<organism evidence="2 3">
    <name type="scientific">Janthinobacterium agaricidamnosum NBRC 102515 = DSM 9628</name>
    <dbReference type="NCBI Taxonomy" id="1349767"/>
    <lineage>
        <taxon>Bacteria</taxon>
        <taxon>Pseudomonadati</taxon>
        <taxon>Pseudomonadota</taxon>
        <taxon>Betaproteobacteria</taxon>
        <taxon>Burkholderiales</taxon>
        <taxon>Oxalobacteraceae</taxon>
        <taxon>Janthinobacterium</taxon>
    </lineage>
</organism>
<evidence type="ECO:0000313" key="2">
    <source>
        <dbReference type="EMBL" id="CDG82204.1"/>
    </source>
</evidence>
<dbReference type="HOGENOM" id="CLU_2734621_0_0_4"/>
<reference evidence="2 3" key="1">
    <citation type="journal article" date="2015" name="Genome Announc.">
        <title>Genome Sequence of Mushroom Soft-Rot Pathogen Janthinobacterium agaricidamnosum.</title>
        <authorList>
            <person name="Graupner K."/>
            <person name="Lackner G."/>
            <person name="Hertweck C."/>
        </authorList>
    </citation>
    <scope>NUCLEOTIDE SEQUENCE [LARGE SCALE GENOMIC DNA]</scope>
    <source>
        <strain evidence="3">NBRC 102515 / DSM 9628</strain>
    </source>
</reference>
<dbReference type="KEGG" id="jag:GJA_1559"/>
<dbReference type="STRING" id="1349767.GJA_1559"/>
<dbReference type="EMBL" id="HG322949">
    <property type="protein sequence ID" value="CDG82204.1"/>
    <property type="molecule type" value="Genomic_DNA"/>
</dbReference>
<evidence type="ECO:0000313" key="3">
    <source>
        <dbReference type="Proteomes" id="UP000027604"/>
    </source>
</evidence>
<gene>
    <name evidence="2" type="ORF">GJA_1559</name>
</gene>
<dbReference type="AlphaFoldDB" id="W0V047"/>
<dbReference type="eggNOG" id="COG3328">
    <property type="taxonomic scope" value="Bacteria"/>
</dbReference>
<dbReference type="PATRIC" id="fig|1349767.4.peg.3247"/>
<proteinExistence type="predicted"/>
<sequence>MLAQVQNKNAESTLGESGLAGQFKKMLAERMLAAELTRHLANEEASSKNHRNGSSARWKRCIPSSTLTRCA</sequence>
<dbReference type="Proteomes" id="UP000027604">
    <property type="component" value="Chromosome I"/>
</dbReference>
<dbReference type="RefSeq" id="WP_422567905.1">
    <property type="nucleotide sequence ID" value="NZ_BCTH01000009.1"/>
</dbReference>
<feature type="region of interest" description="Disordered" evidence="1">
    <location>
        <begin position="42"/>
        <end position="71"/>
    </location>
</feature>
<name>W0V047_9BURK</name>
<evidence type="ECO:0000256" key="1">
    <source>
        <dbReference type="SAM" id="MobiDB-lite"/>
    </source>
</evidence>
<protein>
    <submittedName>
        <fullName evidence="2">Transposase, Mutator family</fullName>
    </submittedName>
</protein>